<evidence type="ECO:0000313" key="12">
    <source>
        <dbReference type="Proteomes" id="UP000441336"/>
    </source>
</evidence>
<organism evidence="11 12">
    <name type="scientific">Hymenobacter ginkgonis</name>
    <dbReference type="NCBI Taxonomy" id="2682976"/>
    <lineage>
        <taxon>Bacteria</taxon>
        <taxon>Pseudomonadati</taxon>
        <taxon>Bacteroidota</taxon>
        <taxon>Cytophagia</taxon>
        <taxon>Cytophagales</taxon>
        <taxon>Hymenobacteraceae</taxon>
        <taxon>Hymenobacter</taxon>
    </lineage>
</organism>
<comment type="similarity">
    <text evidence="9">Belongs to the aromatic-ring hydroxylase family. KMO subfamily.</text>
</comment>
<comment type="function">
    <text evidence="9">Catalyzes the hydroxylation of L-kynurenine (L-Kyn) to form 3-hydroxy-L-kynurenine (L-3OHKyn). Required for synthesis of quinolinic acid.</text>
</comment>
<dbReference type="Proteomes" id="UP000441336">
    <property type="component" value="Unassembled WGS sequence"/>
</dbReference>
<accession>A0A7K1TDJ0</accession>
<keyword evidence="5 9" id="KW-0521">NADP</keyword>
<dbReference type="GO" id="GO:0070189">
    <property type="term" value="P:kynurenine metabolic process"/>
    <property type="evidence" value="ECO:0007669"/>
    <property type="project" value="TreeGrafter"/>
</dbReference>
<evidence type="ECO:0000256" key="5">
    <source>
        <dbReference type="ARBA" id="ARBA00022857"/>
    </source>
</evidence>
<evidence type="ECO:0000313" key="11">
    <source>
        <dbReference type="EMBL" id="MVN76402.1"/>
    </source>
</evidence>
<dbReference type="PRINTS" id="PR00420">
    <property type="entry name" value="RNGMNOXGNASE"/>
</dbReference>
<comment type="catalytic activity">
    <reaction evidence="8 9">
        <text>L-kynurenine + NADPH + O2 + H(+) = 3-hydroxy-L-kynurenine + NADP(+) + H2O</text>
        <dbReference type="Rhea" id="RHEA:20545"/>
        <dbReference type="ChEBI" id="CHEBI:15377"/>
        <dbReference type="ChEBI" id="CHEBI:15378"/>
        <dbReference type="ChEBI" id="CHEBI:15379"/>
        <dbReference type="ChEBI" id="CHEBI:57783"/>
        <dbReference type="ChEBI" id="CHEBI:57959"/>
        <dbReference type="ChEBI" id="CHEBI:58125"/>
        <dbReference type="ChEBI" id="CHEBI:58349"/>
        <dbReference type="EC" id="1.14.13.9"/>
    </reaction>
</comment>
<dbReference type="GO" id="GO:0019805">
    <property type="term" value="P:quinolinate biosynthetic process"/>
    <property type="evidence" value="ECO:0007669"/>
    <property type="project" value="UniProtKB-UniRule"/>
</dbReference>
<dbReference type="Pfam" id="PF01494">
    <property type="entry name" value="FAD_binding_3"/>
    <property type="match status" value="2"/>
</dbReference>
<evidence type="ECO:0000256" key="6">
    <source>
        <dbReference type="ARBA" id="ARBA00023002"/>
    </source>
</evidence>
<sequence>MAIIPSAPASADEPLAIMGAGLVGSLLALYLARRGHPVQVFERLPDPRQQGLLGGRSINLALSDRGWRALAGVGVADDIRQVGIPMYRRVMHDGQGQLTFQPYGQENQAIYSINRGNLNCTLLDLAEQEPGVQITFGQKLLQLDLPGRRLHLQDVATGHAHDVAYQRLFGADGAFSAVRGALQRTDRTDYSQQYLEYGYKELTIAAGEGGSWQLEKNALHIWPRGNFLMIALPNLDGSFNATLFFPYEGDKSFAALQTPADVTTFFTTVFPDAVPLMPQLTEEFFDHPTGSLVTIRCFPWAYRDSVLLLGDAAHAIVPFYGQGMNAGFEDCTVLNQLLDQLGEDNWPTVMKAFETQRKPNTDAMADLALYNFVEMRDRVADPRFLLQKKIESKIAAQYPGQWVPLYSRVTFSPDTSYAEAWAAGQRQEAIMARVMPLIQNELDFDKPEVQSLVAQALASAY</sequence>
<dbReference type="GO" id="GO:0004502">
    <property type="term" value="F:kynurenine 3-monooxygenase activity"/>
    <property type="evidence" value="ECO:0007669"/>
    <property type="project" value="UniProtKB-UniRule"/>
</dbReference>
<dbReference type="RefSeq" id="WP_157564260.1">
    <property type="nucleotide sequence ID" value="NZ_WQKZ01000002.1"/>
</dbReference>
<comment type="cofactor">
    <cofactor evidence="1 9">
        <name>FAD</name>
        <dbReference type="ChEBI" id="CHEBI:57692"/>
    </cofactor>
</comment>
<evidence type="ECO:0000256" key="9">
    <source>
        <dbReference type="HAMAP-Rule" id="MF_01971"/>
    </source>
</evidence>
<proteinExistence type="inferred from homology"/>
<feature type="domain" description="FAD-binding" evidence="10">
    <location>
        <begin position="303"/>
        <end position="366"/>
    </location>
</feature>
<keyword evidence="4 9" id="KW-0274">FAD</keyword>
<evidence type="ECO:0000256" key="8">
    <source>
        <dbReference type="ARBA" id="ARBA00047818"/>
    </source>
</evidence>
<dbReference type="InterPro" id="IPR036188">
    <property type="entry name" value="FAD/NAD-bd_sf"/>
</dbReference>
<dbReference type="InterPro" id="IPR027545">
    <property type="entry name" value="Kynurenine_monooxygenase"/>
</dbReference>
<dbReference type="SUPFAM" id="SSF51905">
    <property type="entry name" value="FAD/NAD(P)-binding domain"/>
    <property type="match status" value="1"/>
</dbReference>
<dbReference type="PANTHER" id="PTHR46028:SF2">
    <property type="entry name" value="KYNURENINE 3-MONOOXYGENASE"/>
    <property type="match status" value="1"/>
</dbReference>
<keyword evidence="2 9" id="KW-0285">Flavoprotein</keyword>
<dbReference type="AlphaFoldDB" id="A0A7K1TDJ0"/>
<keyword evidence="12" id="KW-1185">Reference proteome</keyword>
<evidence type="ECO:0000256" key="7">
    <source>
        <dbReference type="ARBA" id="ARBA00023033"/>
    </source>
</evidence>
<dbReference type="EC" id="1.14.13.9" evidence="9"/>
<name>A0A7K1TDJ0_9BACT</name>
<dbReference type="GO" id="GO:0071949">
    <property type="term" value="F:FAD binding"/>
    <property type="evidence" value="ECO:0007669"/>
    <property type="project" value="InterPro"/>
</dbReference>
<dbReference type="Gene3D" id="3.50.50.60">
    <property type="entry name" value="FAD/NAD(P)-binding domain"/>
    <property type="match status" value="1"/>
</dbReference>
<dbReference type="HAMAP" id="MF_01971">
    <property type="entry name" value="Kynurenine_monooxygenase"/>
    <property type="match status" value="1"/>
</dbReference>
<keyword evidence="3 9" id="KW-0662">Pyridine nucleotide biosynthesis</keyword>
<reference evidence="11 12" key="1">
    <citation type="submission" date="2019-12" db="EMBL/GenBank/DDBJ databases">
        <title>Hymenobacter sp. HMF4947 Genome sequencing and assembly.</title>
        <authorList>
            <person name="Kang H."/>
            <person name="Cha I."/>
            <person name="Kim H."/>
            <person name="Joh K."/>
        </authorList>
    </citation>
    <scope>NUCLEOTIDE SEQUENCE [LARGE SCALE GENOMIC DNA]</scope>
    <source>
        <strain evidence="11 12">HMF4947</strain>
    </source>
</reference>
<gene>
    <name evidence="9" type="primary">kmo</name>
    <name evidence="11" type="ORF">GO988_08700</name>
</gene>
<protein>
    <recommendedName>
        <fullName evidence="9">Kynurenine 3-monooxygenase</fullName>
        <ecNumber evidence="9">1.14.13.9</ecNumber>
    </recommendedName>
    <alternativeName>
        <fullName evidence="9">Kynurenine 3-hydroxylase</fullName>
    </alternativeName>
</protein>
<evidence type="ECO:0000259" key="10">
    <source>
        <dbReference type="Pfam" id="PF01494"/>
    </source>
</evidence>
<dbReference type="FunFam" id="3.50.50.60:FF:000185">
    <property type="entry name" value="Kynurenine 3-monooxygenase"/>
    <property type="match status" value="1"/>
</dbReference>
<dbReference type="GO" id="GO:0043420">
    <property type="term" value="P:anthranilate metabolic process"/>
    <property type="evidence" value="ECO:0007669"/>
    <property type="project" value="UniProtKB-UniRule"/>
</dbReference>
<dbReference type="GO" id="GO:0009435">
    <property type="term" value="P:NAD+ biosynthetic process"/>
    <property type="evidence" value="ECO:0007669"/>
    <property type="project" value="UniProtKB-UniPathway"/>
</dbReference>
<comment type="caution">
    <text evidence="11">The sequence shown here is derived from an EMBL/GenBank/DDBJ whole genome shotgun (WGS) entry which is preliminary data.</text>
</comment>
<dbReference type="InterPro" id="IPR002938">
    <property type="entry name" value="FAD-bd"/>
</dbReference>
<evidence type="ECO:0000256" key="2">
    <source>
        <dbReference type="ARBA" id="ARBA00022630"/>
    </source>
</evidence>
<comment type="pathway">
    <text evidence="9">Cofactor biosynthesis; NAD(+) biosynthesis; quinolinate from L-kynurenine: step 1/3.</text>
</comment>
<dbReference type="GO" id="GO:0006569">
    <property type="term" value="P:L-tryptophan catabolic process"/>
    <property type="evidence" value="ECO:0007669"/>
    <property type="project" value="UniProtKB-UniRule"/>
</dbReference>
<dbReference type="EMBL" id="WQKZ01000002">
    <property type="protein sequence ID" value="MVN76402.1"/>
    <property type="molecule type" value="Genomic_DNA"/>
</dbReference>
<keyword evidence="7 9" id="KW-0503">Monooxygenase</keyword>
<evidence type="ECO:0000256" key="1">
    <source>
        <dbReference type="ARBA" id="ARBA00001974"/>
    </source>
</evidence>
<evidence type="ECO:0000256" key="3">
    <source>
        <dbReference type="ARBA" id="ARBA00022642"/>
    </source>
</evidence>
<dbReference type="PANTHER" id="PTHR46028">
    <property type="entry name" value="KYNURENINE 3-MONOOXYGENASE"/>
    <property type="match status" value="1"/>
</dbReference>
<keyword evidence="6 9" id="KW-0560">Oxidoreductase</keyword>
<dbReference type="UniPathway" id="UPA00253">
    <property type="reaction ID" value="UER00328"/>
</dbReference>
<evidence type="ECO:0000256" key="4">
    <source>
        <dbReference type="ARBA" id="ARBA00022827"/>
    </source>
</evidence>
<feature type="domain" description="FAD-binding" evidence="10">
    <location>
        <begin position="16"/>
        <end position="184"/>
    </location>
</feature>